<gene>
    <name evidence="1" type="ORF">HUJ06_020422</name>
</gene>
<evidence type="ECO:0000313" key="1">
    <source>
        <dbReference type="EMBL" id="DAD18959.1"/>
    </source>
</evidence>
<sequence>MGLDYLRYKYEGIVEKVHQVSYEKDQMIRMFQEAFGIGVDNQEGIDHPAFDFAILVEKRIGKLKEQTGTYESSHVDLEKFERTKDLLYMWDQEMTLCLKLLEEDMLERSEMTNLTNKENIPRNHNIKIRK</sequence>
<comment type="caution">
    <text evidence="1">The sequence shown here is derived from an EMBL/GenBank/DDBJ whole genome shotgun (WGS) entry which is preliminary data.</text>
</comment>
<dbReference type="Proteomes" id="UP000607653">
    <property type="component" value="Unassembled WGS sequence"/>
</dbReference>
<evidence type="ECO:0000313" key="2">
    <source>
        <dbReference type="Proteomes" id="UP000607653"/>
    </source>
</evidence>
<accession>A0A822XIT1</accession>
<dbReference type="AlphaFoldDB" id="A0A822XIT1"/>
<protein>
    <submittedName>
        <fullName evidence="1">Uncharacterized protein</fullName>
    </submittedName>
</protein>
<keyword evidence="2" id="KW-1185">Reference proteome</keyword>
<proteinExistence type="predicted"/>
<reference evidence="1 2" key="1">
    <citation type="journal article" date="2020" name="Mol. Biol. Evol.">
        <title>Distinct Expression and Methylation Patterns for Genes with Different Fates following a Single Whole-Genome Duplication in Flowering Plants.</title>
        <authorList>
            <person name="Shi T."/>
            <person name="Rahmani R.S."/>
            <person name="Gugger P.F."/>
            <person name="Wang M."/>
            <person name="Li H."/>
            <person name="Zhang Y."/>
            <person name="Li Z."/>
            <person name="Wang Q."/>
            <person name="Van de Peer Y."/>
            <person name="Marchal K."/>
            <person name="Chen J."/>
        </authorList>
    </citation>
    <scope>NUCLEOTIDE SEQUENCE [LARGE SCALE GENOMIC DNA]</scope>
    <source>
        <tissue evidence="1">Leaf</tissue>
    </source>
</reference>
<organism evidence="1 2">
    <name type="scientific">Nelumbo nucifera</name>
    <name type="common">Sacred lotus</name>
    <dbReference type="NCBI Taxonomy" id="4432"/>
    <lineage>
        <taxon>Eukaryota</taxon>
        <taxon>Viridiplantae</taxon>
        <taxon>Streptophyta</taxon>
        <taxon>Embryophyta</taxon>
        <taxon>Tracheophyta</taxon>
        <taxon>Spermatophyta</taxon>
        <taxon>Magnoliopsida</taxon>
        <taxon>Proteales</taxon>
        <taxon>Nelumbonaceae</taxon>
        <taxon>Nelumbo</taxon>
    </lineage>
</organism>
<dbReference type="EMBL" id="DUZY01000001">
    <property type="protein sequence ID" value="DAD18959.1"/>
    <property type="molecule type" value="Genomic_DNA"/>
</dbReference>
<name>A0A822XIT1_NELNU</name>